<gene>
    <name evidence="2" type="ORF">KQX54_017716</name>
</gene>
<accession>A0AAV7IXM2</accession>
<comment type="caution">
    <text evidence="2">The sequence shown here is derived from an EMBL/GenBank/DDBJ whole genome shotgun (WGS) entry which is preliminary data.</text>
</comment>
<feature type="region of interest" description="Disordered" evidence="1">
    <location>
        <begin position="1"/>
        <end position="31"/>
    </location>
</feature>
<evidence type="ECO:0000313" key="2">
    <source>
        <dbReference type="EMBL" id="KAH0561567.1"/>
    </source>
</evidence>
<dbReference type="Proteomes" id="UP000826195">
    <property type="component" value="Unassembled WGS sequence"/>
</dbReference>
<organism evidence="2 3">
    <name type="scientific">Cotesia glomerata</name>
    <name type="common">Lepidopteran parasitic wasp</name>
    <name type="synonym">Apanteles glomeratus</name>
    <dbReference type="NCBI Taxonomy" id="32391"/>
    <lineage>
        <taxon>Eukaryota</taxon>
        <taxon>Metazoa</taxon>
        <taxon>Ecdysozoa</taxon>
        <taxon>Arthropoda</taxon>
        <taxon>Hexapoda</taxon>
        <taxon>Insecta</taxon>
        <taxon>Pterygota</taxon>
        <taxon>Neoptera</taxon>
        <taxon>Endopterygota</taxon>
        <taxon>Hymenoptera</taxon>
        <taxon>Apocrita</taxon>
        <taxon>Ichneumonoidea</taxon>
        <taxon>Braconidae</taxon>
        <taxon>Microgastrinae</taxon>
        <taxon>Cotesia</taxon>
    </lineage>
</organism>
<reference evidence="2 3" key="1">
    <citation type="journal article" date="2021" name="J. Hered.">
        <title>A chromosome-level genome assembly of the parasitoid wasp, Cotesia glomerata (Hymenoptera: Braconidae).</title>
        <authorList>
            <person name="Pinto B.J."/>
            <person name="Weis J.J."/>
            <person name="Gamble T."/>
            <person name="Ode P.J."/>
            <person name="Paul R."/>
            <person name="Zaspel J.M."/>
        </authorList>
    </citation>
    <scope>NUCLEOTIDE SEQUENCE [LARGE SCALE GENOMIC DNA]</scope>
    <source>
        <strain evidence="2">CgM1</strain>
    </source>
</reference>
<feature type="compositionally biased region" description="Polar residues" evidence="1">
    <location>
        <begin position="15"/>
        <end position="26"/>
    </location>
</feature>
<evidence type="ECO:0000256" key="1">
    <source>
        <dbReference type="SAM" id="MobiDB-lite"/>
    </source>
</evidence>
<name>A0AAV7IXM2_COTGL</name>
<dbReference type="AlphaFoldDB" id="A0AAV7IXM2"/>
<sequence length="129" mass="14005">MICDNGVASKRSSQDNRQPTAPQSGAHQDLPLPNFAGLLCSAKFASEEADVDVDVEHKGSWIGPTPSSSTKLGIEQSGKTPVIELAFDWLEPRRHQRTVMDREFVGAFVPAKRFSALYFTSTTAAAIIV</sequence>
<proteinExistence type="predicted"/>
<dbReference type="EMBL" id="JAHXZJ010000374">
    <property type="protein sequence ID" value="KAH0561567.1"/>
    <property type="molecule type" value="Genomic_DNA"/>
</dbReference>
<evidence type="ECO:0000313" key="3">
    <source>
        <dbReference type="Proteomes" id="UP000826195"/>
    </source>
</evidence>
<protein>
    <submittedName>
        <fullName evidence="2">Uncharacterized protein</fullName>
    </submittedName>
</protein>
<keyword evidence="3" id="KW-1185">Reference proteome</keyword>